<name>A0AAD4KTT7_9EURO</name>
<dbReference type="EMBL" id="JAJTJA010000005">
    <property type="protein sequence ID" value="KAH8699151.1"/>
    <property type="molecule type" value="Genomic_DNA"/>
</dbReference>
<organism evidence="2 3">
    <name type="scientific">Talaromyces proteolyticus</name>
    <dbReference type="NCBI Taxonomy" id="1131652"/>
    <lineage>
        <taxon>Eukaryota</taxon>
        <taxon>Fungi</taxon>
        <taxon>Dikarya</taxon>
        <taxon>Ascomycota</taxon>
        <taxon>Pezizomycotina</taxon>
        <taxon>Eurotiomycetes</taxon>
        <taxon>Eurotiomycetidae</taxon>
        <taxon>Eurotiales</taxon>
        <taxon>Trichocomaceae</taxon>
        <taxon>Talaromyces</taxon>
        <taxon>Talaromyces sect. Bacilispori</taxon>
    </lineage>
</organism>
<feature type="compositionally biased region" description="Basic residues" evidence="1">
    <location>
        <begin position="202"/>
        <end position="211"/>
    </location>
</feature>
<dbReference type="RefSeq" id="XP_046073615.1">
    <property type="nucleotide sequence ID" value="XM_046209548.1"/>
</dbReference>
<dbReference type="Proteomes" id="UP001201262">
    <property type="component" value="Unassembled WGS sequence"/>
</dbReference>
<evidence type="ECO:0000256" key="1">
    <source>
        <dbReference type="SAM" id="MobiDB-lite"/>
    </source>
</evidence>
<gene>
    <name evidence="2" type="ORF">BGW36DRAFT_155764</name>
</gene>
<protein>
    <submittedName>
        <fullName evidence="2">Uncharacterized protein</fullName>
    </submittedName>
</protein>
<keyword evidence="3" id="KW-1185">Reference proteome</keyword>
<dbReference type="AlphaFoldDB" id="A0AAD4KTT7"/>
<sequence length="350" mass="39674">MPTPHRDTIYYFRNCDHIVVGNQLDAALAPTEHHVQIIPVLTVCPECKAAAIAGELSPSTSQAYSFGLSELDLEEHLCMIDINVDDTSSVDARHYPRASPPPAPTTPFSSFHPLYSSINQELSSYGASNSESSYVVISSSEPSSNNSQLQGLFIGGPPASERSYVVINSSHSHSNDTSSHQEQYDADLSSFEAIIPGSNHSLAHRHSHRTTHFNTSRPSRKTSKKGHKHSKRRRERKSPHLLPYHQQRLRSVHDGTIIKYGRQMVYPNRHISSLSSVSERILKRRHCNWVRAIVLQFEPGLFRMVKRDDDYEDPTIGMSVDEELNYYDRKLCGYAKVIREWRRRGRNVDV</sequence>
<evidence type="ECO:0000313" key="2">
    <source>
        <dbReference type="EMBL" id="KAH8699151.1"/>
    </source>
</evidence>
<accession>A0AAD4KTT7</accession>
<feature type="compositionally biased region" description="Basic residues" evidence="1">
    <location>
        <begin position="218"/>
        <end position="239"/>
    </location>
</feature>
<comment type="caution">
    <text evidence="2">The sequence shown here is derived from an EMBL/GenBank/DDBJ whole genome shotgun (WGS) entry which is preliminary data.</text>
</comment>
<dbReference type="GeneID" id="70239835"/>
<reference evidence="2" key="1">
    <citation type="submission" date="2021-12" db="EMBL/GenBank/DDBJ databases">
        <title>Convergent genome expansion in fungi linked to evolution of root-endophyte symbiosis.</title>
        <authorList>
            <consortium name="DOE Joint Genome Institute"/>
            <person name="Ke Y.-H."/>
            <person name="Bonito G."/>
            <person name="Liao H.-L."/>
            <person name="Looney B."/>
            <person name="Rojas-Flechas A."/>
            <person name="Nash J."/>
            <person name="Hameed K."/>
            <person name="Schadt C."/>
            <person name="Martin F."/>
            <person name="Crous P.W."/>
            <person name="Miettinen O."/>
            <person name="Magnuson J.K."/>
            <person name="Labbe J."/>
            <person name="Jacobson D."/>
            <person name="Doktycz M.J."/>
            <person name="Veneault-Fourrey C."/>
            <person name="Kuo A."/>
            <person name="Mondo S."/>
            <person name="Calhoun S."/>
            <person name="Riley R."/>
            <person name="Ohm R."/>
            <person name="LaButti K."/>
            <person name="Andreopoulos B."/>
            <person name="Pangilinan J."/>
            <person name="Nolan M."/>
            <person name="Tritt A."/>
            <person name="Clum A."/>
            <person name="Lipzen A."/>
            <person name="Daum C."/>
            <person name="Barry K."/>
            <person name="Grigoriev I.V."/>
            <person name="Vilgalys R."/>
        </authorList>
    </citation>
    <scope>NUCLEOTIDE SEQUENCE</scope>
    <source>
        <strain evidence="2">PMI_201</strain>
    </source>
</reference>
<evidence type="ECO:0000313" key="3">
    <source>
        <dbReference type="Proteomes" id="UP001201262"/>
    </source>
</evidence>
<feature type="region of interest" description="Disordered" evidence="1">
    <location>
        <begin position="201"/>
        <end position="245"/>
    </location>
</feature>
<proteinExistence type="predicted"/>